<dbReference type="GO" id="GO:0008652">
    <property type="term" value="P:amino acid biosynthetic process"/>
    <property type="evidence" value="ECO:0007669"/>
    <property type="project" value="UniProtKB-ARBA"/>
</dbReference>
<name>A0A3M2LW11_9ACTN</name>
<dbReference type="GO" id="GO:0046394">
    <property type="term" value="P:carboxylic acid biosynthetic process"/>
    <property type="evidence" value="ECO:0007669"/>
    <property type="project" value="UniProtKB-ARBA"/>
</dbReference>
<evidence type="ECO:0000256" key="2">
    <source>
        <dbReference type="ARBA" id="ARBA00009320"/>
    </source>
</evidence>
<dbReference type="InterPro" id="IPR001544">
    <property type="entry name" value="Aminotrans_IV"/>
</dbReference>
<dbReference type="PANTHER" id="PTHR42743:SF11">
    <property type="entry name" value="AMINODEOXYCHORISMATE LYASE"/>
    <property type="match status" value="1"/>
</dbReference>
<keyword evidence="7" id="KW-1185">Reference proteome</keyword>
<dbReference type="InterPro" id="IPR050571">
    <property type="entry name" value="Class-IV_PLP-Dep_Aminotrnsfr"/>
</dbReference>
<dbReference type="PROSITE" id="PS00770">
    <property type="entry name" value="AA_TRANSFER_CLASS_4"/>
    <property type="match status" value="1"/>
</dbReference>
<protein>
    <submittedName>
        <fullName evidence="6">4-amino-4-deoxychorismate lyase</fullName>
    </submittedName>
</protein>
<evidence type="ECO:0000256" key="3">
    <source>
        <dbReference type="ARBA" id="ARBA00022898"/>
    </source>
</evidence>
<gene>
    <name evidence="6" type="ORF">EBO15_24195</name>
</gene>
<dbReference type="OrthoDB" id="9805628at2"/>
<dbReference type="Pfam" id="PF01063">
    <property type="entry name" value="Aminotran_4"/>
    <property type="match status" value="1"/>
</dbReference>
<proteinExistence type="inferred from homology"/>
<evidence type="ECO:0000313" key="6">
    <source>
        <dbReference type="EMBL" id="RMI41080.1"/>
    </source>
</evidence>
<dbReference type="EMBL" id="RFFG01000046">
    <property type="protein sequence ID" value="RMI41080.1"/>
    <property type="molecule type" value="Genomic_DNA"/>
</dbReference>
<evidence type="ECO:0000256" key="1">
    <source>
        <dbReference type="ARBA" id="ARBA00001933"/>
    </source>
</evidence>
<dbReference type="PANTHER" id="PTHR42743">
    <property type="entry name" value="AMINO-ACID AMINOTRANSFERASE"/>
    <property type="match status" value="1"/>
</dbReference>
<dbReference type="InterPro" id="IPR018300">
    <property type="entry name" value="Aminotrans_IV_CS"/>
</dbReference>
<dbReference type="GO" id="GO:0016829">
    <property type="term" value="F:lyase activity"/>
    <property type="evidence" value="ECO:0007669"/>
    <property type="project" value="UniProtKB-KW"/>
</dbReference>
<dbReference type="Gene3D" id="3.30.470.10">
    <property type="match status" value="1"/>
</dbReference>
<organism evidence="6 7">
    <name type="scientific">Actinomadura harenae</name>
    <dbReference type="NCBI Taxonomy" id="2483351"/>
    <lineage>
        <taxon>Bacteria</taxon>
        <taxon>Bacillati</taxon>
        <taxon>Actinomycetota</taxon>
        <taxon>Actinomycetes</taxon>
        <taxon>Streptosporangiales</taxon>
        <taxon>Thermomonosporaceae</taxon>
        <taxon>Actinomadura</taxon>
    </lineage>
</organism>
<dbReference type="RefSeq" id="WP_122196731.1">
    <property type="nucleotide sequence ID" value="NZ_JBHSKC010000004.1"/>
</dbReference>
<dbReference type="SUPFAM" id="SSF56752">
    <property type="entry name" value="D-aminoacid aminotransferase-like PLP-dependent enzymes"/>
    <property type="match status" value="1"/>
</dbReference>
<dbReference type="Proteomes" id="UP000282674">
    <property type="component" value="Unassembled WGS sequence"/>
</dbReference>
<reference evidence="6 7" key="1">
    <citation type="submission" date="2018-10" db="EMBL/GenBank/DDBJ databases">
        <title>Isolation from soil.</title>
        <authorList>
            <person name="Hu J."/>
        </authorList>
    </citation>
    <scope>NUCLEOTIDE SEQUENCE [LARGE SCALE GENOMIC DNA]</scope>
    <source>
        <strain evidence="6 7">NEAU-Ht49</strain>
    </source>
</reference>
<sequence>MSGERAKVWVNGTLLDPDEAVVSVFDHGVLVGDGVFETVKAVDGEPFALTRHLKRLGRSAAGLGLAEPDVEELAEGCRAALAAAPDWPSARIRITHTSGPGPLGSQRGTEGTTTTIIVAEQDPFPETADVVVVPWARNEHGALAGLKTTSYAENALALAHASERGGGEAIFANLAGNLCEGTGTNIFVVLDGELITPPLEAGCLAGVTRGLVLEWCGGVEGDLPLSELYRAEEAFLTSTTRNVQPIRKVDGTSLPAAPGPVTRKAMEMFEARSTELTDP</sequence>
<dbReference type="FunFam" id="3.20.10.10:FF:000002">
    <property type="entry name" value="D-alanine aminotransferase"/>
    <property type="match status" value="1"/>
</dbReference>
<dbReference type="AlphaFoldDB" id="A0A3M2LW11"/>
<comment type="similarity">
    <text evidence="2 4">Belongs to the class-IV pyridoxal-phosphate-dependent aminotransferase family.</text>
</comment>
<accession>A0A3M2LW11</accession>
<dbReference type="GO" id="GO:0005829">
    <property type="term" value="C:cytosol"/>
    <property type="evidence" value="ECO:0007669"/>
    <property type="project" value="TreeGrafter"/>
</dbReference>
<comment type="cofactor">
    <cofactor evidence="1 5">
        <name>pyridoxal 5'-phosphate</name>
        <dbReference type="ChEBI" id="CHEBI:597326"/>
    </cofactor>
</comment>
<dbReference type="InterPro" id="IPR043131">
    <property type="entry name" value="BCAT-like_N"/>
</dbReference>
<keyword evidence="3 5" id="KW-0663">Pyridoxal phosphate</keyword>
<keyword evidence="6" id="KW-0456">Lyase</keyword>
<evidence type="ECO:0000256" key="5">
    <source>
        <dbReference type="RuleBase" id="RU004516"/>
    </source>
</evidence>
<comment type="caution">
    <text evidence="6">The sequence shown here is derived from an EMBL/GenBank/DDBJ whole genome shotgun (WGS) entry which is preliminary data.</text>
</comment>
<evidence type="ECO:0000313" key="7">
    <source>
        <dbReference type="Proteomes" id="UP000282674"/>
    </source>
</evidence>
<dbReference type="InterPro" id="IPR036038">
    <property type="entry name" value="Aminotransferase-like"/>
</dbReference>
<dbReference type="Gene3D" id="3.20.10.10">
    <property type="entry name" value="D-amino Acid Aminotransferase, subunit A, domain 2"/>
    <property type="match status" value="1"/>
</dbReference>
<dbReference type="InterPro" id="IPR043132">
    <property type="entry name" value="BCAT-like_C"/>
</dbReference>
<evidence type="ECO:0000256" key="4">
    <source>
        <dbReference type="RuleBase" id="RU004106"/>
    </source>
</evidence>